<protein>
    <recommendedName>
        <fullName evidence="4">Membrane-bound lysozyme-inhibitor of c-type lysozyme</fullName>
    </recommendedName>
</protein>
<dbReference type="EMBL" id="FOTQ01000005">
    <property type="protein sequence ID" value="SFM23012.1"/>
    <property type="molecule type" value="Genomic_DNA"/>
</dbReference>
<dbReference type="OrthoDB" id="9878044at2"/>
<evidence type="ECO:0000313" key="2">
    <source>
        <dbReference type="EMBL" id="SFM23012.1"/>
    </source>
</evidence>
<organism evidence="2 3">
    <name type="scientific">Shimia aestuarii</name>
    <dbReference type="NCBI Taxonomy" id="254406"/>
    <lineage>
        <taxon>Bacteria</taxon>
        <taxon>Pseudomonadati</taxon>
        <taxon>Pseudomonadota</taxon>
        <taxon>Alphaproteobacteria</taxon>
        <taxon>Rhodobacterales</taxon>
        <taxon>Roseobacteraceae</taxon>
    </lineage>
</organism>
<feature type="chain" id="PRO_5011710718" description="Membrane-bound lysozyme-inhibitor of c-type lysozyme" evidence="1">
    <location>
        <begin position="23"/>
        <end position="119"/>
    </location>
</feature>
<evidence type="ECO:0000256" key="1">
    <source>
        <dbReference type="SAM" id="SignalP"/>
    </source>
</evidence>
<evidence type="ECO:0008006" key="4">
    <source>
        <dbReference type="Google" id="ProtNLM"/>
    </source>
</evidence>
<sequence length="119" mass="12585">MKHSLLSLALTGASFCAFPVMANEITGAVLLTMISGQSYDCVQGQIPLEWHVSEISPDATTVGYTAVVRGKTVAAEYEITSNGRLSSDGYGAERIVEQNPDGSLTVTRADGKAMVCISR</sequence>
<keyword evidence="1" id="KW-0732">Signal</keyword>
<dbReference type="RefSeq" id="WP_093094272.1">
    <property type="nucleotide sequence ID" value="NZ_FOTQ01000005.1"/>
</dbReference>
<keyword evidence="3" id="KW-1185">Reference proteome</keyword>
<evidence type="ECO:0000313" key="3">
    <source>
        <dbReference type="Proteomes" id="UP000199144"/>
    </source>
</evidence>
<gene>
    <name evidence="2" type="ORF">SAMN04488042_10588</name>
</gene>
<dbReference type="STRING" id="254406.SAMN04488042_10588"/>
<dbReference type="Proteomes" id="UP000199144">
    <property type="component" value="Unassembled WGS sequence"/>
</dbReference>
<accession>A0A1I4P5F8</accession>
<proteinExistence type="predicted"/>
<name>A0A1I4P5F8_9RHOB</name>
<reference evidence="2 3" key="1">
    <citation type="submission" date="2016-10" db="EMBL/GenBank/DDBJ databases">
        <authorList>
            <person name="de Groot N.N."/>
        </authorList>
    </citation>
    <scope>NUCLEOTIDE SEQUENCE [LARGE SCALE GENOMIC DNA]</scope>
    <source>
        <strain evidence="2 3">DSM 15283</strain>
    </source>
</reference>
<dbReference type="AlphaFoldDB" id="A0A1I4P5F8"/>
<feature type="signal peptide" evidence="1">
    <location>
        <begin position="1"/>
        <end position="22"/>
    </location>
</feature>